<accession>A0A067D045</accession>
<dbReference type="InterPro" id="IPR050964">
    <property type="entry name" value="Striated_Muscle_Regulatory"/>
</dbReference>
<dbReference type="Proteomes" id="UP000030745">
    <property type="component" value="Unassembled WGS sequence"/>
</dbReference>
<organism evidence="4 5">
    <name type="scientific">Saprolegnia parasitica (strain CBS 223.65)</name>
    <dbReference type="NCBI Taxonomy" id="695850"/>
    <lineage>
        <taxon>Eukaryota</taxon>
        <taxon>Sar</taxon>
        <taxon>Stramenopiles</taxon>
        <taxon>Oomycota</taxon>
        <taxon>Saprolegniomycetes</taxon>
        <taxon>Saprolegniales</taxon>
        <taxon>Saprolegniaceae</taxon>
        <taxon>Saprolegnia</taxon>
    </lineage>
</organism>
<dbReference type="InterPro" id="IPR003961">
    <property type="entry name" value="FN3_dom"/>
</dbReference>
<dbReference type="AlphaFoldDB" id="A0A067D045"/>
<evidence type="ECO:0000259" key="3">
    <source>
        <dbReference type="PROSITE" id="PS50853"/>
    </source>
</evidence>
<dbReference type="OMA" id="WQDDKRW"/>
<dbReference type="SMART" id="SM00060">
    <property type="entry name" value="FN3"/>
    <property type="match status" value="2"/>
</dbReference>
<dbReference type="InterPro" id="IPR036116">
    <property type="entry name" value="FN3_sf"/>
</dbReference>
<evidence type="ECO:0000256" key="2">
    <source>
        <dbReference type="SAM" id="SignalP"/>
    </source>
</evidence>
<sequence length="870" mass="94313">MKRILLAALAAASIHASPTDVGAPLAHDSLAQDAASILDDDVASSPRVSVPGVVDIDKELERCRAEGYSNLNAYMASDDSTVDPKLLHHCNEVKYRDALRTSVAAPLPSTHHVHFWSSANETTYQDVFEKHILMSHPIRLPGTLTLSPALLTSCFGTRSGLQTPDAACIDALTSFRVPPCIVNDYMQRVDAIKETLLPDMVAETKAPLHCPFGLHMVVAAVTDATTVSLQVHVPSYDEYTFALDVSAADETEVLEASIDALGSVDAEKADVVRLVRGNMAFIPSGFAVAASAPMLRFCFADASNLNRVKKHLRVSGLVDARARRLLMGLQAPTFDTSMTRRPSPALATWAMYRTWPKPERIAKESDQDKNEAVSRKDRYKMWQDDRKWDSIIQGLTLPVSRPPVVIKDADTGRTVVHLTWQDLHQPRKGDVTTYGYEVHWLSEAATPGDDASSGMANLTQTELLRSALPTTAFGGDFDGRAITGLVSNLAANTSYTFTVRLFVGAALGLLSERSQSIRTKPASVPAPVPGLPDTSASDAANCVKLTWLPVVDDGGRPILGYAIAARHAPTTNISSHHLPLSWRPFNDSMQYDVITNDALVVTKHELSLRVKNMTGHLCNLRAQSSYQFQVAAINELGASGFSVWSNTIEVEPSTDHDRREVVRGQGAPHFTRTYDRASLQIGAAAKPLTPPLATGPVLVFSDVLQTVAPYQLVGLVNPVRKLDANNKVIWSTWRADVWSGQHSLKAYDIIAEAVLADPILGDAPLTNTEAIRDRILVVHRGTVPFYTKVAHAQAAGALGVLILDVENQCANGFDQHCSPGSHYASGDGVGAKDDPLLWTSNIRIPYALVKYEDALPLLDKIAALHSTGVN</sequence>
<dbReference type="VEuPathDB" id="FungiDB:SPRG_02899"/>
<evidence type="ECO:0000313" key="5">
    <source>
        <dbReference type="Proteomes" id="UP000030745"/>
    </source>
</evidence>
<feature type="signal peptide" evidence="2">
    <location>
        <begin position="1"/>
        <end position="16"/>
    </location>
</feature>
<dbReference type="EMBL" id="KK583195">
    <property type="protein sequence ID" value="KDO32422.1"/>
    <property type="molecule type" value="Genomic_DNA"/>
</dbReference>
<dbReference type="InterPro" id="IPR003137">
    <property type="entry name" value="PA_domain"/>
</dbReference>
<dbReference type="SUPFAM" id="SSF49265">
    <property type="entry name" value="Fibronectin type III"/>
    <property type="match status" value="2"/>
</dbReference>
<keyword evidence="1" id="KW-0677">Repeat</keyword>
<dbReference type="STRING" id="695850.A0A067D045"/>
<dbReference type="InterPro" id="IPR046450">
    <property type="entry name" value="PA_dom_sf"/>
</dbReference>
<dbReference type="GeneID" id="24125438"/>
<dbReference type="KEGG" id="spar:SPRG_02899"/>
<dbReference type="InterPro" id="IPR013783">
    <property type="entry name" value="Ig-like_fold"/>
</dbReference>
<dbReference type="PROSITE" id="PS50853">
    <property type="entry name" value="FN3"/>
    <property type="match status" value="1"/>
</dbReference>
<evidence type="ECO:0000256" key="1">
    <source>
        <dbReference type="ARBA" id="ARBA00022737"/>
    </source>
</evidence>
<keyword evidence="2" id="KW-0732">Signal</keyword>
<gene>
    <name evidence="4" type="ORF">SPRG_02899</name>
</gene>
<dbReference type="Pfam" id="PF02225">
    <property type="entry name" value="PA"/>
    <property type="match status" value="1"/>
</dbReference>
<protein>
    <recommendedName>
        <fullName evidence="3">Fibronectin type-III domain-containing protein</fullName>
    </recommendedName>
</protein>
<keyword evidence="5" id="KW-1185">Reference proteome</keyword>
<dbReference type="Gene3D" id="2.60.40.10">
    <property type="entry name" value="Immunoglobulins"/>
    <property type="match status" value="2"/>
</dbReference>
<evidence type="ECO:0000313" key="4">
    <source>
        <dbReference type="EMBL" id="KDO32422.1"/>
    </source>
</evidence>
<proteinExistence type="predicted"/>
<feature type="chain" id="PRO_5001638255" description="Fibronectin type-III domain-containing protein" evidence="2">
    <location>
        <begin position="17"/>
        <end position="870"/>
    </location>
</feature>
<dbReference type="SUPFAM" id="SSF52025">
    <property type="entry name" value="PA domain"/>
    <property type="match status" value="1"/>
</dbReference>
<dbReference type="RefSeq" id="XP_012196876.1">
    <property type="nucleotide sequence ID" value="XM_012341486.1"/>
</dbReference>
<reference evidence="4 5" key="1">
    <citation type="journal article" date="2013" name="PLoS Genet.">
        <title>Distinctive expansion of potential virulence genes in the genome of the oomycete fish pathogen Saprolegnia parasitica.</title>
        <authorList>
            <person name="Jiang R.H."/>
            <person name="de Bruijn I."/>
            <person name="Haas B.J."/>
            <person name="Belmonte R."/>
            <person name="Lobach L."/>
            <person name="Christie J."/>
            <person name="van den Ackerveken G."/>
            <person name="Bottin A."/>
            <person name="Bulone V."/>
            <person name="Diaz-Moreno S.M."/>
            <person name="Dumas B."/>
            <person name="Fan L."/>
            <person name="Gaulin E."/>
            <person name="Govers F."/>
            <person name="Grenville-Briggs L.J."/>
            <person name="Horner N.R."/>
            <person name="Levin J.Z."/>
            <person name="Mammella M."/>
            <person name="Meijer H.J."/>
            <person name="Morris P."/>
            <person name="Nusbaum C."/>
            <person name="Oome S."/>
            <person name="Phillips A.J."/>
            <person name="van Rooyen D."/>
            <person name="Rzeszutek E."/>
            <person name="Saraiva M."/>
            <person name="Secombes C.J."/>
            <person name="Seidl M.F."/>
            <person name="Snel B."/>
            <person name="Stassen J.H."/>
            <person name="Sykes S."/>
            <person name="Tripathy S."/>
            <person name="van den Berg H."/>
            <person name="Vega-Arreguin J.C."/>
            <person name="Wawra S."/>
            <person name="Young S.K."/>
            <person name="Zeng Q."/>
            <person name="Dieguez-Uribeondo J."/>
            <person name="Russ C."/>
            <person name="Tyler B.M."/>
            <person name="van West P."/>
        </authorList>
    </citation>
    <scope>NUCLEOTIDE SEQUENCE [LARGE SCALE GENOMIC DNA]</scope>
    <source>
        <strain evidence="4 5">CBS 223.65</strain>
    </source>
</reference>
<dbReference type="PANTHER" id="PTHR13817">
    <property type="entry name" value="TITIN"/>
    <property type="match status" value="1"/>
</dbReference>
<dbReference type="OrthoDB" id="206201at2759"/>
<dbReference type="Gene3D" id="3.50.30.30">
    <property type="match status" value="1"/>
</dbReference>
<feature type="domain" description="Fibronectin type-III" evidence="3">
    <location>
        <begin position="528"/>
        <end position="653"/>
    </location>
</feature>
<dbReference type="PANTHER" id="PTHR13817:SF73">
    <property type="entry name" value="FIBRONECTIN TYPE-III DOMAIN-CONTAINING PROTEIN"/>
    <property type="match status" value="1"/>
</dbReference>
<name>A0A067D045_SAPPC</name>
<dbReference type="CDD" id="cd00063">
    <property type="entry name" value="FN3"/>
    <property type="match status" value="1"/>
</dbReference>